<gene>
    <name evidence="2" type="ORF">SKAU_G00095660</name>
</gene>
<protein>
    <submittedName>
        <fullName evidence="2">Uncharacterized protein</fullName>
    </submittedName>
</protein>
<evidence type="ECO:0000313" key="2">
    <source>
        <dbReference type="EMBL" id="KAJ8369538.1"/>
    </source>
</evidence>
<accession>A0A9Q1FYE7</accession>
<proteinExistence type="predicted"/>
<name>A0A9Q1FYE7_SYNKA</name>
<reference evidence="2" key="1">
    <citation type="journal article" date="2023" name="Science">
        <title>Genome structures resolve the early diversification of teleost fishes.</title>
        <authorList>
            <person name="Parey E."/>
            <person name="Louis A."/>
            <person name="Montfort J."/>
            <person name="Bouchez O."/>
            <person name="Roques C."/>
            <person name="Iampietro C."/>
            <person name="Lluch J."/>
            <person name="Castinel A."/>
            <person name="Donnadieu C."/>
            <person name="Desvignes T."/>
            <person name="Floi Bucao C."/>
            <person name="Jouanno E."/>
            <person name="Wen M."/>
            <person name="Mejri S."/>
            <person name="Dirks R."/>
            <person name="Jansen H."/>
            <person name="Henkel C."/>
            <person name="Chen W.J."/>
            <person name="Zahm M."/>
            <person name="Cabau C."/>
            <person name="Klopp C."/>
            <person name="Thompson A.W."/>
            <person name="Robinson-Rechavi M."/>
            <person name="Braasch I."/>
            <person name="Lecointre G."/>
            <person name="Bobe J."/>
            <person name="Postlethwait J.H."/>
            <person name="Berthelot C."/>
            <person name="Roest Crollius H."/>
            <person name="Guiguen Y."/>
        </authorList>
    </citation>
    <scope>NUCLEOTIDE SEQUENCE</scope>
    <source>
        <strain evidence="2">WJC10195</strain>
    </source>
</reference>
<sequence length="187" mass="20769">MGRACPHCEALGPGTLRHRAALFENRAATQLQSHNAAACHIPSTEAKKPDRAPPSHDGTIHTLDLAHLPCPFLGLQLELIAMTTPLAFPSTPWRMRSLRRPLALIMRKVEEDEPEPSVLKPSAHVAPLTKELHKLVANATKKLDVVWPDPPPPTKSKLDNTFYEVPKRQPHSRPLPFLEDAHSEVEN</sequence>
<dbReference type="EMBL" id="JAINUF010000003">
    <property type="protein sequence ID" value="KAJ8369538.1"/>
    <property type="molecule type" value="Genomic_DNA"/>
</dbReference>
<feature type="region of interest" description="Disordered" evidence="1">
    <location>
        <begin position="144"/>
        <end position="187"/>
    </location>
</feature>
<comment type="caution">
    <text evidence="2">The sequence shown here is derived from an EMBL/GenBank/DDBJ whole genome shotgun (WGS) entry which is preliminary data.</text>
</comment>
<dbReference type="Proteomes" id="UP001152622">
    <property type="component" value="Chromosome 3"/>
</dbReference>
<evidence type="ECO:0000256" key="1">
    <source>
        <dbReference type="SAM" id="MobiDB-lite"/>
    </source>
</evidence>
<keyword evidence="3" id="KW-1185">Reference proteome</keyword>
<dbReference type="AlphaFoldDB" id="A0A9Q1FYE7"/>
<evidence type="ECO:0000313" key="3">
    <source>
        <dbReference type="Proteomes" id="UP001152622"/>
    </source>
</evidence>
<organism evidence="2 3">
    <name type="scientific">Synaphobranchus kaupii</name>
    <name type="common">Kaup's arrowtooth eel</name>
    <dbReference type="NCBI Taxonomy" id="118154"/>
    <lineage>
        <taxon>Eukaryota</taxon>
        <taxon>Metazoa</taxon>
        <taxon>Chordata</taxon>
        <taxon>Craniata</taxon>
        <taxon>Vertebrata</taxon>
        <taxon>Euteleostomi</taxon>
        <taxon>Actinopterygii</taxon>
        <taxon>Neopterygii</taxon>
        <taxon>Teleostei</taxon>
        <taxon>Anguilliformes</taxon>
        <taxon>Synaphobranchidae</taxon>
        <taxon>Synaphobranchus</taxon>
    </lineage>
</organism>